<dbReference type="InParanoid" id="D2V4I4"/>
<dbReference type="GeneID" id="8862147"/>
<evidence type="ECO:0000313" key="3">
    <source>
        <dbReference type="EMBL" id="EFC48390.1"/>
    </source>
</evidence>
<dbReference type="OrthoDB" id="5953725at2759"/>
<name>D2V4I4_NAEGR</name>
<dbReference type="InterPro" id="IPR015915">
    <property type="entry name" value="Kelch-typ_b-propeller"/>
</dbReference>
<dbReference type="EMBL" id="GG738851">
    <property type="protein sequence ID" value="EFC48390.1"/>
    <property type="molecule type" value="Genomic_DNA"/>
</dbReference>
<protein>
    <submittedName>
        <fullName evidence="3">Predicted protein</fullName>
    </submittedName>
</protein>
<gene>
    <name evidence="3" type="ORF">NAEGRDRAFT_63741</name>
</gene>
<evidence type="ECO:0000256" key="1">
    <source>
        <dbReference type="ARBA" id="ARBA00022441"/>
    </source>
</evidence>
<keyword evidence="4" id="KW-1185">Reference proteome</keyword>
<dbReference type="eggNOG" id="KOG0379">
    <property type="taxonomic scope" value="Eukaryota"/>
</dbReference>
<dbReference type="AlphaFoldDB" id="D2V4I4"/>
<dbReference type="PANTHER" id="PTHR46093">
    <property type="entry name" value="ACYL-COA-BINDING DOMAIN-CONTAINING PROTEIN 5"/>
    <property type="match status" value="1"/>
</dbReference>
<dbReference type="RefSeq" id="XP_002681134.1">
    <property type="nucleotide sequence ID" value="XM_002681088.1"/>
</dbReference>
<evidence type="ECO:0000256" key="2">
    <source>
        <dbReference type="ARBA" id="ARBA00022737"/>
    </source>
</evidence>
<reference evidence="3 4" key="1">
    <citation type="journal article" date="2010" name="Cell">
        <title>The genome of Naegleria gruberi illuminates early eukaryotic versatility.</title>
        <authorList>
            <person name="Fritz-Laylin L.K."/>
            <person name="Prochnik S.E."/>
            <person name="Ginger M.L."/>
            <person name="Dacks J.B."/>
            <person name="Carpenter M.L."/>
            <person name="Field M.C."/>
            <person name="Kuo A."/>
            <person name="Paredez A."/>
            <person name="Chapman J."/>
            <person name="Pham J."/>
            <person name="Shu S."/>
            <person name="Neupane R."/>
            <person name="Cipriano M."/>
            <person name="Mancuso J."/>
            <person name="Tu H."/>
            <person name="Salamov A."/>
            <person name="Lindquist E."/>
            <person name="Shapiro H."/>
            <person name="Lucas S."/>
            <person name="Grigoriev I.V."/>
            <person name="Cande W.Z."/>
            <person name="Fulton C."/>
            <person name="Rokhsar D.S."/>
            <person name="Dawson S.C."/>
        </authorList>
    </citation>
    <scope>NUCLEOTIDE SEQUENCE [LARGE SCALE GENOMIC DNA]</scope>
    <source>
        <strain evidence="3 4">NEG-M</strain>
    </source>
</reference>
<dbReference type="Proteomes" id="UP000006671">
    <property type="component" value="Unassembled WGS sequence"/>
</dbReference>
<dbReference type="KEGG" id="ngr:NAEGRDRAFT_63741"/>
<accession>D2V4I4</accession>
<dbReference type="SUPFAM" id="SSF117281">
    <property type="entry name" value="Kelch motif"/>
    <property type="match status" value="1"/>
</dbReference>
<evidence type="ECO:0000313" key="4">
    <source>
        <dbReference type="Proteomes" id="UP000006671"/>
    </source>
</evidence>
<dbReference type="VEuPathDB" id="AmoebaDB:NAEGRDRAFT_63741"/>
<keyword evidence="1" id="KW-0880">Kelch repeat</keyword>
<dbReference type="Pfam" id="PF24681">
    <property type="entry name" value="Kelch_KLHDC2_KLHL20_DRC7"/>
    <property type="match status" value="1"/>
</dbReference>
<keyword evidence="2" id="KW-0677">Repeat</keyword>
<proteinExistence type="predicted"/>
<sequence>MSCNKHNIEDNTNSPSNLVWQSITNTCSDTENLPSGGGIAHCCVDHERVAFFGGLGLRRYNELYIFNVNTNEWKKASLENAPSKRCKSSMCCYITGNKHKLIIFGGWTSEGKTNDMHEYCIEDDKWKEVKYANNSVPPARSAHHCAIIGKHMIIYAGIGAKKFGDMYRFHLEKV</sequence>
<dbReference type="PANTHER" id="PTHR46093:SF18">
    <property type="entry name" value="FIBRONECTIN TYPE-III DOMAIN-CONTAINING PROTEIN"/>
    <property type="match status" value="1"/>
</dbReference>
<organism evidence="4">
    <name type="scientific">Naegleria gruberi</name>
    <name type="common">Amoeba</name>
    <dbReference type="NCBI Taxonomy" id="5762"/>
    <lineage>
        <taxon>Eukaryota</taxon>
        <taxon>Discoba</taxon>
        <taxon>Heterolobosea</taxon>
        <taxon>Tetramitia</taxon>
        <taxon>Eutetramitia</taxon>
        <taxon>Vahlkampfiidae</taxon>
        <taxon>Naegleria</taxon>
    </lineage>
</organism>
<dbReference type="Gene3D" id="2.120.10.80">
    <property type="entry name" value="Kelch-type beta propeller"/>
    <property type="match status" value="1"/>
</dbReference>